<dbReference type="InterPro" id="IPR041698">
    <property type="entry name" value="Methyltransf_25"/>
</dbReference>
<evidence type="ECO:0000256" key="2">
    <source>
        <dbReference type="ARBA" id="ARBA00022679"/>
    </source>
</evidence>
<dbReference type="RefSeq" id="WP_306832281.1">
    <property type="nucleotide sequence ID" value="NZ_JAUSRA010000001.1"/>
</dbReference>
<dbReference type="GO" id="GO:0032259">
    <property type="term" value="P:methylation"/>
    <property type="evidence" value="ECO:0007669"/>
    <property type="project" value="UniProtKB-KW"/>
</dbReference>
<protein>
    <submittedName>
        <fullName evidence="4">SAM-dependent methyltransferase</fullName>
    </submittedName>
</protein>
<dbReference type="InterPro" id="IPR029063">
    <property type="entry name" value="SAM-dependent_MTases_sf"/>
</dbReference>
<dbReference type="GO" id="GO:0008168">
    <property type="term" value="F:methyltransferase activity"/>
    <property type="evidence" value="ECO:0007669"/>
    <property type="project" value="UniProtKB-KW"/>
</dbReference>
<dbReference type="SUPFAM" id="SSF53335">
    <property type="entry name" value="S-adenosyl-L-methionine-dependent methyltransferases"/>
    <property type="match status" value="1"/>
</dbReference>
<organism evidence="4 5">
    <name type="scientific">Catenuloplanes nepalensis</name>
    <dbReference type="NCBI Taxonomy" id="587533"/>
    <lineage>
        <taxon>Bacteria</taxon>
        <taxon>Bacillati</taxon>
        <taxon>Actinomycetota</taxon>
        <taxon>Actinomycetes</taxon>
        <taxon>Micromonosporales</taxon>
        <taxon>Micromonosporaceae</taxon>
        <taxon>Catenuloplanes</taxon>
    </lineage>
</organism>
<keyword evidence="5" id="KW-1185">Reference proteome</keyword>
<comment type="caution">
    <text evidence="4">The sequence shown here is derived from an EMBL/GenBank/DDBJ whole genome shotgun (WGS) entry which is preliminary data.</text>
</comment>
<evidence type="ECO:0000259" key="3">
    <source>
        <dbReference type="Pfam" id="PF13649"/>
    </source>
</evidence>
<evidence type="ECO:0000256" key="1">
    <source>
        <dbReference type="ARBA" id="ARBA00022603"/>
    </source>
</evidence>
<keyword evidence="1 4" id="KW-0489">Methyltransferase</keyword>
<dbReference type="EMBL" id="JAUSRA010000001">
    <property type="protein sequence ID" value="MDP9796025.1"/>
    <property type="molecule type" value="Genomic_DNA"/>
</dbReference>
<sequence>MTEHHHHDDSSMAELLELDGAVLAGYLDTVTAWVAGLAADPPKRIVDLGAGTGIGTLALAARFPGAEVVAVDNSPRMLERIRAAAARDGLGGRIATLEADLAGGWPGVERPGLVWAALSMHHVPDPEALLGQIRDALPGDGLLVVSEMPGQPRFLGDDPWEQRLHEAIAERQMGFDPHPDWTATMERLGYRVTRRDFPIEVSEPADLVRRYFLAFLRRMRGAVAERLTAGDLRILDEIVASDAAGRAPAVRTSRTVWAARR</sequence>
<gene>
    <name evidence="4" type="ORF">J2S43_004537</name>
</gene>
<keyword evidence="2" id="KW-0808">Transferase</keyword>
<proteinExistence type="predicted"/>
<dbReference type="CDD" id="cd02440">
    <property type="entry name" value="AdoMet_MTases"/>
    <property type="match status" value="1"/>
</dbReference>
<evidence type="ECO:0000313" key="4">
    <source>
        <dbReference type="EMBL" id="MDP9796025.1"/>
    </source>
</evidence>
<dbReference type="PANTHER" id="PTHR43861:SF1">
    <property type="entry name" value="TRANS-ACONITATE 2-METHYLTRANSFERASE"/>
    <property type="match status" value="1"/>
</dbReference>
<name>A0ABT9MX47_9ACTN</name>
<dbReference type="Proteomes" id="UP001240984">
    <property type="component" value="Unassembled WGS sequence"/>
</dbReference>
<dbReference type="Pfam" id="PF13649">
    <property type="entry name" value="Methyltransf_25"/>
    <property type="match status" value="1"/>
</dbReference>
<feature type="domain" description="Methyltransferase" evidence="3">
    <location>
        <begin position="45"/>
        <end position="139"/>
    </location>
</feature>
<dbReference type="PANTHER" id="PTHR43861">
    <property type="entry name" value="TRANS-ACONITATE 2-METHYLTRANSFERASE-RELATED"/>
    <property type="match status" value="1"/>
</dbReference>
<evidence type="ECO:0000313" key="5">
    <source>
        <dbReference type="Proteomes" id="UP001240984"/>
    </source>
</evidence>
<accession>A0ABT9MX47</accession>
<reference evidence="4 5" key="1">
    <citation type="submission" date="2023-07" db="EMBL/GenBank/DDBJ databases">
        <title>Sequencing the genomes of 1000 actinobacteria strains.</title>
        <authorList>
            <person name="Klenk H.-P."/>
        </authorList>
    </citation>
    <scope>NUCLEOTIDE SEQUENCE [LARGE SCALE GENOMIC DNA]</scope>
    <source>
        <strain evidence="4 5">DSM 44710</strain>
    </source>
</reference>
<dbReference type="Gene3D" id="3.40.50.150">
    <property type="entry name" value="Vaccinia Virus protein VP39"/>
    <property type="match status" value="1"/>
</dbReference>